<accession>A0A397TAL5</accession>
<dbReference type="OrthoDB" id="2312335at2759"/>
<comment type="caution">
    <text evidence="1">The sequence shown here is derived from an EMBL/GenBank/DDBJ whole genome shotgun (WGS) entry which is preliminary data.</text>
</comment>
<proteinExistence type="predicted"/>
<protein>
    <submittedName>
        <fullName evidence="1">Uncharacterized protein</fullName>
    </submittedName>
</protein>
<evidence type="ECO:0000313" key="2">
    <source>
        <dbReference type="Proteomes" id="UP000265703"/>
    </source>
</evidence>
<name>A0A397TAL5_9GLOM</name>
<dbReference type="Proteomes" id="UP000265703">
    <property type="component" value="Unassembled WGS sequence"/>
</dbReference>
<gene>
    <name evidence="1" type="ORF">C1645_816796</name>
</gene>
<dbReference type="AlphaFoldDB" id="A0A397TAL5"/>
<sequence>MNPTLNPVNQIRNVRNNENISNVQPFYQQYNNTNISMRPTTLSQPIQYYYQAPCICPQEPIHPQEPVVLTEYSFFYRPPNDIQIYGISCKEIPISFELVFELLSNDNNQNYVRSNNLHEFHFLKIEEKKCYKVTCEIISHSSIIQYLNKNIHGIDTKQNEFQQQQGFSIELKENLEYYLKQFLATN</sequence>
<reference evidence="1 2" key="1">
    <citation type="submission" date="2018-06" db="EMBL/GenBank/DDBJ databases">
        <title>Comparative genomics reveals the genomic features of Rhizophagus irregularis, R. cerebriforme, R. diaphanum and Gigaspora rosea, and their symbiotic lifestyle signature.</title>
        <authorList>
            <person name="Morin E."/>
            <person name="San Clemente H."/>
            <person name="Chen E.C.H."/>
            <person name="De La Providencia I."/>
            <person name="Hainaut M."/>
            <person name="Kuo A."/>
            <person name="Kohler A."/>
            <person name="Murat C."/>
            <person name="Tang N."/>
            <person name="Roy S."/>
            <person name="Loubradou J."/>
            <person name="Henrissat B."/>
            <person name="Grigoriev I.V."/>
            <person name="Corradi N."/>
            <person name="Roux C."/>
            <person name="Martin F.M."/>
        </authorList>
    </citation>
    <scope>NUCLEOTIDE SEQUENCE [LARGE SCALE GENOMIC DNA]</scope>
    <source>
        <strain evidence="1 2">DAOM 227022</strain>
    </source>
</reference>
<keyword evidence="2" id="KW-1185">Reference proteome</keyword>
<organism evidence="1 2">
    <name type="scientific">Glomus cerebriforme</name>
    <dbReference type="NCBI Taxonomy" id="658196"/>
    <lineage>
        <taxon>Eukaryota</taxon>
        <taxon>Fungi</taxon>
        <taxon>Fungi incertae sedis</taxon>
        <taxon>Mucoromycota</taxon>
        <taxon>Glomeromycotina</taxon>
        <taxon>Glomeromycetes</taxon>
        <taxon>Glomerales</taxon>
        <taxon>Glomeraceae</taxon>
        <taxon>Glomus</taxon>
    </lineage>
</organism>
<evidence type="ECO:0000313" key="1">
    <source>
        <dbReference type="EMBL" id="RIA95313.1"/>
    </source>
</evidence>
<dbReference type="EMBL" id="QKYT01000063">
    <property type="protein sequence ID" value="RIA95313.1"/>
    <property type="molecule type" value="Genomic_DNA"/>
</dbReference>